<dbReference type="FunFam" id="2.60.120.1440:FF:000001">
    <property type="entry name" value="Putative anti-sigma factor"/>
    <property type="match status" value="1"/>
</dbReference>
<proteinExistence type="predicted"/>
<dbReference type="OrthoDB" id="1098890at2"/>
<dbReference type="PANTHER" id="PTHR30273">
    <property type="entry name" value="PERIPLASMIC SIGNAL SENSOR AND SIGMA FACTOR ACTIVATOR FECR-RELATED"/>
    <property type="match status" value="1"/>
</dbReference>
<evidence type="ECO:0000259" key="3">
    <source>
        <dbReference type="Pfam" id="PF16344"/>
    </source>
</evidence>
<reference evidence="4 5" key="1">
    <citation type="submission" date="2016-11" db="EMBL/GenBank/DDBJ databases">
        <authorList>
            <person name="Jaros S."/>
            <person name="Januszkiewicz K."/>
            <person name="Wedrychowicz H."/>
        </authorList>
    </citation>
    <scope>NUCLEOTIDE SEQUENCE [LARGE SCALE GENOMIC DNA]</scope>
    <source>
        <strain evidence="4 5">DSM 24787</strain>
    </source>
</reference>
<sequence length="392" mass="44262">MEVNREYFRISELMAAFSTGSQTEEDEKELQLWLQEDERNQRLWERLMNRETYEENNRLSGKFPANEAWAKIEASLDNDSKVRKMKPWRNIMKYAAILLGVLSVGTLYWWNQSTVKSPIAEQQIPAGSVGAKLTLGNGRVVDISKNNSLEITETDGTRIATDSGNIDYSMADMATGTPVLNEIQTMTGMEYSVTLSDGTRIFLNAETKLKFPVAFKGTDRTVELTGEAYFDVAKDAKHPFIIKNGNVAVKVLGTSFNFRAYADEQNVVTTLAEGKVAVSSGGEWRHIVPGEQAVVTVGSGKMEVRRVDVMFYTAWRTGRFVFRNEELGEVLKQLSRWYRFEYRFEDEGARSIEIGASFDRYNSMAPIIDMLGSTGLVKVKFVDKVLYISSVK</sequence>
<keyword evidence="1" id="KW-0472">Membrane</keyword>
<dbReference type="Gene3D" id="3.55.50.30">
    <property type="match status" value="1"/>
</dbReference>
<dbReference type="Pfam" id="PF16344">
    <property type="entry name" value="FecR_C"/>
    <property type="match status" value="1"/>
</dbReference>
<dbReference type="AlphaFoldDB" id="A0A1N6D4C6"/>
<dbReference type="Proteomes" id="UP000185003">
    <property type="component" value="Unassembled WGS sequence"/>
</dbReference>
<dbReference type="EMBL" id="FSRA01000001">
    <property type="protein sequence ID" value="SIN65625.1"/>
    <property type="molecule type" value="Genomic_DNA"/>
</dbReference>
<evidence type="ECO:0000259" key="2">
    <source>
        <dbReference type="Pfam" id="PF04773"/>
    </source>
</evidence>
<gene>
    <name evidence="4" type="ORF">SAMN04488055_0244</name>
</gene>
<dbReference type="PANTHER" id="PTHR30273:SF2">
    <property type="entry name" value="PROTEIN FECR"/>
    <property type="match status" value="1"/>
</dbReference>
<protein>
    <submittedName>
        <fullName evidence="4">Ferric-dicitrate binding protein FerR, regulates iron transport through sigma-19</fullName>
    </submittedName>
</protein>
<dbReference type="InterPro" id="IPR006860">
    <property type="entry name" value="FecR"/>
</dbReference>
<dbReference type="GO" id="GO:0016989">
    <property type="term" value="F:sigma factor antagonist activity"/>
    <property type="evidence" value="ECO:0007669"/>
    <property type="project" value="TreeGrafter"/>
</dbReference>
<evidence type="ECO:0000256" key="1">
    <source>
        <dbReference type="SAM" id="Phobius"/>
    </source>
</evidence>
<evidence type="ECO:0000313" key="5">
    <source>
        <dbReference type="Proteomes" id="UP000185003"/>
    </source>
</evidence>
<dbReference type="InterPro" id="IPR012373">
    <property type="entry name" value="Ferrdict_sens_TM"/>
</dbReference>
<dbReference type="Gene3D" id="2.60.120.1440">
    <property type="match status" value="1"/>
</dbReference>
<feature type="domain" description="Protein FecR C-terminal" evidence="3">
    <location>
        <begin position="319"/>
        <end position="385"/>
    </location>
</feature>
<feature type="transmembrane region" description="Helical" evidence="1">
    <location>
        <begin position="91"/>
        <end position="110"/>
    </location>
</feature>
<dbReference type="STRING" id="536979.SAMN04488055_0244"/>
<name>A0A1N6D4C6_9BACT</name>
<dbReference type="Pfam" id="PF04773">
    <property type="entry name" value="FecR"/>
    <property type="match status" value="1"/>
</dbReference>
<dbReference type="InterPro" id="IPR032508">
    <property type="entry name" value="FecR_C"/>
</dbReference>
<accession>A0A1N6D4C6</accession>
<feature type="domain" description="FecR protein" evidence="2">
    <location>
        <begin position="182"/>
        <end position="276"/>
    </location>
</feature>
<dbReference type="RefSeq" id="WP_084185269.1">
    <property type="nucleotide sequence ID" value="NZ_FSRA01000001.1"/>
</dbReference>
<keyword evidence="1" id="KW-1133">Transmembrane helix</keyword>
<organism evidence="4 5">
    <name type="scientific">Chitinophaga niabensis</name>
    <dbReference type="NCBI Taxonomy" id="536979"/>
    <lineage>
        <taxon>Bacteria</taxon>
        <taxon>Pseudomonadati</taxon>
        <taxon>Bacteroidota</taxon>
        <taxon>Chitinophagia</taxon>
        <taxon>Chitinophagales</taxon>
        <taxon>Chitinophagaceae</taxon>
        <taxon>Chitinophaga</taxon>
    </lineage>
</organism>
<keyword evidence="5" id="KW-1185">Reference proteome</keyword>
<evidence type="ECO:0000313" key="4">
    <source>
        <dbReference type="EMBL" id="SIN65625.1"/>
    </source>
</evidence>
<keyword evidence="1" id="KW-0812">Transmembrane</keyword>